<comment type="subcellular location">
    <subcellularLocation>
        <location evidence="1">Membrane</location>
    </subcellularLocation>
</comment>
<accession>L7LDH7</accession>
<feature type="region of interest" description="Disordered" evidence="3">
    <location>
        <begin position="26"/>
        <end position="63"/>
    </location>
</feature>
<keyword evidence="4" id="KW-1133">Transmembrane helix</keyword>
<comment type="caution">
    <text evidence="5">The sequence shown here is derived from an EMBL/GenBank/DDBJ whole genome shotgun (WGS) entry which is preliminary data.</text>
</comment>
<proteinExistence type="predicted"/>
<dbReference type="PANTHER" id="PTHR37042">
    <property type="entry name" value="OUTER MEMBRANE PROTEIN RV1973"/>
    <property type="match status" value="1"/>
</dbReference>
<evidence type="ECO:0000256" key="3">
    <source>
        <dbReference type="SAM" id="MobiDB-lite"/>
    </source>
</evidence>
<organism evidence="5 6">
    <name type="scientific">Gordonia hirsuta DSM 44140 = NBRC 16056</name>
    <dbReference type="NCBI Taxonomy" id="1121927"/>
    <lineage>
        <taxon>Bacteria</taxon>
        <taxon>Bacillati</taxon>
        <taxon>Actinomycetota</taxon>
        <taxon>Actinomycetes</taxon>
        <taxon>Mycobacteriales</taxon>
        <taxon>Gordoniaceae</taxon>
        <taxon>Gordonia</taxon>
    </lineage>
</organism>
<evidence type="ECO:0008006" key="7">
    <source>
        <dbReference type="Google" id="ProtNLM"/>
    </source>
</evidence>
<dbReference type="eggNOG" id="ENOG5033QX5">
    <property type="taxonomic scope" value="Bacteria"/>
</dbReference>
<feature type="transmembrane region" description="Helical" evidence="4">
    <location>
        <begin position="67"/>
        <end position="88"/>
    </location>
</feature>
<dbReference type="RefSeq" id="WP_005941528.1">
    <property type="nucleotide sequence ID" value="NZ_ATVK01000054.1"/>
</dbReference>
<dbReference type="Proteomes" id="UP000053405">
    <property type="component" value="Unassembled WGS sequence"/>
</dbReference>
<sequence>MSEKDMNTDVSRPDIVEETVELDGIADVEPVDATPVRKRAGRTSGSVERISGSGENKAPHPSRRGRAVVAAAVGALIALAALTGVFGYKWQSVQGELDRVQADQSSLAAATEVAREYTERSLTYDYRDVDAFFDGVNRGATKSLQDEYQKARGDLQTLMVTAQVVASGDIIATSVLSSADDRYELAVTAIQKTKNLQQPEEAQVPNVLKVVVVRDGDSWLVDKYSSM</sequence>
<name>L7LDH7_9ACTN</name>
<evidence type="ECO:0000313" key="5">
    <source>
        <dbReference type="EMBL" id="GAC58088.1"/>
    </source>
</evidence>
<evidence type="ECO:0000256" key="4">
    <source>
        <dbReference type="SAM" id="Phobius"/>
    </source>
</evidence>
<reference evidence="5 6" key="1">
    <citation type="submission" date="2012-12" db="EMBL/GenBank/DDBJ databases">
        <title>Whole genome shotgun sequence of Gordonia hirsuta NBRC 16056.</title>
        <authorList>
            <person name="Isaki-Nakamura S."/>
            <person name="Hosoyama A."/>
            <person name="Tsuchikane K."/>
            <person name="Katsumata H."/>
            <person name="Baba S."/>
            <person name="Yamazaki S."/>
            <person name="Fujita N."/>
        </authorList>
    </citation>
    <scope>NUCLEOTIDE SEQUENCE [LARGE SCALE GENOMIC DNA]</scope>
    <source>
        <strain evidence="5 6">NBRC 16056</strain>
    </source>
</reference>
<keyword evidence="6" id="KW-1185">Reference proteome</keyword>
<dbReference type="GO" id="GO:0016020">
    <property type="term" value="C:membrane"/>
    <property type="evidence" value="ECO:0007669"/>
    <property type="project" value="UniProtKB-SubCell"/>
</dbReference>
<evidence type="ECO:0000313" key="6">
    <source>
        <dbReference type="Proteomes" id="UP000053405"/>
    </source>
</evidence>
<dbReference type="STRING" id="1121927.GOHSU_30_00120"/>
<evidence type="ECO:0000256" key="2">
    <source>
        <dbReference type="ARBA" id="ARBA00023136"/>
    </source>
</evidence>
<dbReference type="OrthoDB" id="4373442at2"/>
<protein>
    <recommendedName>
        <fullName evidence="7">Mce-associated membrane protein</fullName>
    </recommendedName>
</protein>
<keyword evidence="4" id="KW-0812">Transmembrane</keyword>
<evidence type="ECO:0000256" key="1">
    <source>
        <dbReference type="ARBA" id="ARBA00004370"/>
    </source>
</evidence>
<keyword evidence="2 4" id="KW-0472">Membrane</keyword>
<gene>
    <name evidence="5" type="ORF">GOHSU_30_00120</name>
</gene>
<dbReference type="PANTHER" id="PTHR37042:SF4">
    <property type="entry name" value="OUTER MEMBRANE PROTEIN RV1973"/>
    <property type="match status" value="1"/>
</dbReference>
<dbReference type="AlphaFoldDB" id="L7LDH7"/>
<dbReference type="EMBL" id="BANT01000030">
    <property type="protein sequence ID" value="GAC58088.1"/>
    <property type="molecule type" value="Genomic_DNA"/>
</dbReference>